<protein>
    <submittedName>
        <fullName evidence="1">Uncharacterized protein</fullName>
    </submittedName>
</protein>
<gene>
    <name evidence="1" type="ORF">GBA65_14830</name>
</gene>
<evidence type="ECO:0000313" key="2">
    <source>
        <dbReference type="Proteomes" id="UP000502706"/>
    </source>
</evidence>
<dbReference type="Proteomes" id="UP000502706">
    <property type="component" value="Chromosome"/>
</dbReference>
<dbReference type="EMBL" id="CP045121">
    <property type="protein sequence ID" value="QIN79581.1"/>
    <property type="molecule type" value="Genomic_DNA"/>
</dbReference>
<accession>A0A6G8PZD6</accession>
<keyword evidence="2" id="KW-1185">Reference proteome</keyword>
<dbReference type="KEGG" id="rmar:GBA65_14830"/>
<organism evidence="1 2">
    <name type="scientific">Rubrobacter marinus</name>
    <dbReference type="NCBI Taxonomy" id="2653852"/>
    <lineage>
        <taxon>Bacteria</taxon>
        <taxon>Bacillati</taxon>
        <taxon>Actinomycetota</taxon>
        <taxon>Rubrobacteria</taxon>
        <taxon>Rubrobacterales</taxon>
        <taxon>Rubrobacteraceae</taxon>
        <taxon>Rubrobacter</taxon>
    </lineage>
</organism>
<reference evidence="1 2" key="1">
    <citation type="submission" date="2019-10" db="EMBL/GenBank/DDBJ databases">
        <title>Rubrobacter sp nov SCSIO 52915 isolated from a deep-sea sediment in the South China Sea.</title>
        <authorList>
            <person name="Chen R.W."/>
        </authorList>
    </citation>
    <scope>NUCLEOTIDE SEQUENCE [LARGE SCALE GENOMIC DNA]</scope>
    <source>
        <strain evidence="1 2">SCSIO 52915</strain>
    </source>
</reference>
<dbReference type="AlphaFoldDB" id="A0A6G8PZD6"/>
<proteinExistence type="predicted"/>
<evidence type="ECO:0000313" key="1">
    <source>
        <dbReference type="EMBL" id="QIN79581.1"/>
    </source>
</evidence>
<sequence length="116" mass="12627">MTAEVPDLWTLYDPEDLRLRPPSWKPRTLLALLDSPSTEGLTVTAVGPGSVEISVEGLCEGEIVALAFGLSAADWSPEEKRELLEVVRLAYPWPIRDPMRMILGSVAQAMGVPIVA</sequence>
<name>A0A6G8PZD6_9ACTN</name>
<dbReference type="RefSeq" id="WP_166397251.1">
    <property type="nucleotide sequence ID" value="NZ_CP045121.1"/>
</dbReference>